<name>A0A6G0YZL4_APHCR</name>
<dbReference type="GO" id="GO:0006366">
    <property type="term" value="P:transcription by RNA polymerase II"/>
    <property type="evidence" value="ECO:0007669"/>
    <property type="project" value="InterPro"/>
</dbReference>
<evidence type="ECO:0000313" key="9">
    <source>
        <dbReference type="Proteomes" id="UP000478052"/>
    </source>
</evidence>
<dbReference type="AlphaFoldDB" id="A0A6G0YZL4"/>
<evidence type="ECO:0000259" key="6">
    <source>
        <dbReference type="Pfam" id="PF08621"/>
    </source>
</evidence>
<protein>
    <submittedName>
        <fullName evidence="8">RNA polymerase II-associated protein 1</fullName>
    </submittedName>
</protein>
<evidence type="ECO:0000256" key="1">
    <source>
        <dbReference type="ARBA" id="ARBA00004123"/>
    </source>
</evidence>
<organism evidence="8 9">
    <name type="scientific">Aphis craccivora</name>
    <name type="common">Cowpea aphid</name>
    <dbReference type="NCBI Taxonomy" id="307492"/>
    <lineage>
        <taxon>Eukaryota</taxon>
        <taxon>Metazoa</taxon>
        <taxon>Ecdysozoa</taxon>
        <taxon>Arthropoda</taxon>
        <taxon>Hexapoda</taxon>
        <taxon>Insecta</taxon>
        <taxon>Pterygota</taxon>
        <taxon>Neoptera</taxon>
        <taxon>Paraneoptera</taxon>
        <taxon>Hemiptera</taxon>
        <taxon>Sternorrhyncha</taxon>
        <taxon>Aphidomorpha</taxon>
        <taxon>Aphidoidea</taxon>
        <taxon>Aphididae</taxon>
        <taxon>Aphidini</taxon>
        <taxon>Aphis</taxon>
        <taxon>Aphis</taxon>
    </lineage>
</organism>
<dbReference type="PANTHER" id="PTHR21483:SF18">
    <property type="entry name" value="RNA POLYMERASE II-ASSOCIATED PROTEIN 1"/>
    <property type="match status" value="1"/>
</dbReference>
<dbReference type="InterPro" id="IPR039913">
    <property type="entry name" value="RPAP1/Rba50"/>
</dbReference>
<keyword evidence="4" id="KW-0539">Nucleus</keyword>
<evidence type="ECO:0000256" key="2">
    <source>
        <dbReference type="ARBA" id="ARBA00009953"/>
    </source>
</evidence>
<evidence type="ECO:0000259" key="5">
    <source>
        <dbReference type="Pfam" id="PF08620"/>
    </source>
</evidence>
<dbReference type="PANTHER" id="PTHR21483">
    <property type="entry name" value="RNA POLYMERASE II-ASSOCIATED PROTEIN 1"/>
    <property type="match status" value="1"/>
</dbReference>
<dbReference type="Pfam" id="PF08621">
    <property type="entry name" value="RPAP1_N"/>
    <property type="match status" value="1"/>
</dbReference>
<feature type="domain" description="RPAP1 N-terminal" evidence="6">
    <location>
        <begin position="50"/>
        <end position="93"/>
    </location>
</feature>
<feature type="domain" description="RPAP1 C-terminal" evidence="5">
    <location>
        <begin position="169"/>
        <end position="234"/>
    </location>
</feature>
<evidence type="ECO:0000313" key="8">
    <source>
        <dbReference type="EMBL" id="KAF0763634.1"/>
    </source>
</evidence>
<comment type="similarity">
    <text evidence="2">Belongs to the RPAP1 family.</text>
</comment>
<dbReference type="InterPro" id="IPR016024">
    <property type="entry name" value="ARM-type_fold"/>
</dbReference>
<dbReference type="InterPro" id="IPR057989">
    <property type="entry name" value="TPR_RPAP1/MINIYO-like"/>
</dbReference>
<dbReference type="SUPFAM" id="SSF48371">
    <property type="entry name" value="ARM repeat"/>
    <property type="match status" value="1"/>
</dbReference>
<dbReference type="EMBL" id="VUJU01001835">
    <property type="protein sequence ID" value="KAF0763634.1"/>
    <property type="molecule type" value="Genomic_DNA"/>
</dbReference>
<sequence length="1021" mass="117093">MSTNSRKPSLFALKMQKRINQQNNLSLEPELSKTSFGDTSVILNGPEANDIHKENVQKLTSMSDEELLNAKNELINSMDGKLIEFLKSKRNSDSKCGKYDLKLKDSNRIKLLDTQNKIKEDKMKQLSYMKDLVNNGLNMDVIEEDKLGWTGDVNVENEVENENKDLYTARFGLDGKLLPYIIENKTTVDGLHHHGEEQHRPGYTIDELYSFLRKNHAPQRILALDVLSKLINNASSYDSVLDQPLLCSLMDSGMFLLLRITLDDTNIAIITNTLKAMGNLFSRKSDRTILTGLSGCNCNIALPVYIVPDAEINQSELEKSSDFDLIVLDLVQGALRTDLILRLQYIVFNMNIGSSCLLDITEILTGIASRGEKFAFLVVESNLFKHLYSLVFTNLQSDDLSEMFIYLTRVISSQSVKCALKLLEMKILDSIFKYINNPTKTPLLLECLYLWQTFFEYKLAGQTITEVANLVLKFVDRSVGLSADLTNTDLSLMSASLSLIDSALRNFGQIYIDPVYQLTEIILAKLLSSSDLPNFETSKLIGNCFSVLSSKNLKFNSVSLKAVEYLNKHFGKICELLYDKSWLTSNYVNNSPKCYPSLGYIHLSLNGGEPLFMLIGLMKFLCSNPCHFNIPEQFWAYLNKLMKSPIEVSHWYCRYEIIFLIYLLRTLKNVQFDVDSTHKIAITLMSFIPKYMAEELYYTLTLCFSSYFRESIKYESNFEILKSFYELLIPNIKSTCASILITELNPILPKDWLFLPILKIHETENFKSSKEGEALLKEALANILFMETNYPEVCEQTPLAARYCRVACTFMCGRRGTIFHEVKSVLNQIWHVYAAQNNNLNFKDPIQGVESFYDFYKTLCEHYVSVSYSDTVFGAYVLLPLQRKHSVELRKLVWSEIELPQTINIDEEHLVRIPLHNYTQPVETNTELLKMYTRIIMGDRYNIHSQLEHLQSKYIGTGHADTTKFEWQVNQHRDSCASYLGHYDLLNWFGIAENEAKARVRFNLMEKMLQPCGPPPEKPDE</sequence>
<dbReference type="Pfam" id="PF25766">
    <property type="entry name" value="TPR_RPAP1"/>
    <property type="match status" value="1"/>
</dbReference>
<evidence type="ECO:0000256" key="3">
    <source>
        <dbReference type="ARBA" id="ARBA00023163"/>
    </source>
</evidence>
<keyword evidence="3" id="KW-0804">Transcription</keyword>
<dbReference type="InterPro" id="IPR013930">
    <property type="entry name" value="RPAP1_N"/>
</dbReference>
<comment type="caution">
    <text evidence="8">The sequence shown here is derived from an EMBL/GenBank/DDBJ whole genome shotgun (WGS) entry which is preliminary data.</text>
</comment>
<comment type="subcellular location">
    <subcellularLocation>
        <location evidence="1">Nucleus</location>
    </subcellularLocation>
</comment>
<dbReference type="InterPro" id="IPR009846">
    <property type="entry name" value="SF3b5/RDS3-10"/>
</dbReference>
<dbReference type="Proteomes" id="UP000478052">
    <property type="component" value="Unassembled WGS sequence"/>
</dbReference>
<feature type="domain" description="RPAP1/MINIYO-like TPR repeats" evidence="7">
    <location>
        <begin position="764"/>
        <end position="938"/>
    </location>
</feature>
<accession>A0A6G0YZL4</accession>
<evidence type="ECO:0000259" key="7">
    <source>
        <dbReference type="Pfam" id="PF25766"/>
    </source>
</evidence>
<dbReference type="InterPro" id="IPR013929">
    <property type="entry name" value="RPAP1_C"/>
</dbReference>
<dbReference type="Pfam" id="PF07189">
    <property type="entry name" value="SF3b10"/>
    <property type="match status" value="1"/>
</dbReference>
<dbReference type="OrthoDB" id="348201at2759"/>
<keyword evidence="9" id="KW-1185">Reference proteome</keyword>
<reference evidence="8 9" key="1">
    <citation type="submission" date="2019-08" db="EMBL/GenBank/DDBJ databases">
        <title>Whole genome of Aphis craccivora.</title>
        <authorList>
            <person name="Voronova N.V."/>
            <person name="Shulinski R.S."/>
            <person name="Bandarenka Y.V."/>
            <person name="Zhorov D.G."/>
            <person name="Warner D."/>
        </authorList>
    </citation>
    <scope>NUCLEOTIDE SEQUENCE [LARGE SCALE GENOMIC DNA]</scope>
    <source>
        <strain evidence="8">180601</strain>
        <tissue evidence="8">Whole Body</tissue>
    </source>
</reference>
<evidence type="ECO:0000256" key="4">
    <source>
        <dbReference type="ARBA" id="ARBA00023242"/>
    </source>
</evidence>
<dbReference type="Pfam" id="PF08620">
    <property type="entry name" value="RPAP1_C"/>
    <property type="match status" value="1"/>
</dbReference>
<gene>
    <name evidence="8" type="ORF">FWK35_00006698</name>
</gene>
<proteinExistence type="inferred from homology"/>